<protein>
    <submittedName>
        <fullName evidence="1">Uncharacterized protein</fullName>
    </submittedName>
</protein>
<dbReference type="Proteomes" id="UP001497535">
    <property type="component" value="Unassembled WGS sequence"/>
</dbReference>
<evidence type="ECO:0000313" key="2">
    <source>
        <dbReference type="Proteomes" id="UP001497535"/>
    </source>
</evidence>
<reference evidence="1" key="1">
    <citation type="submission" date="2023-11" db="EMBL/GenBank/DDBJ databases">
        <authorList>
            <person name="Poullet M."/>
        </authorList>
    </citation>
    <scope>NUCLEOTIDE SEQUENCE</scope>
    <source>
        <strain evidence="1">E1834</strain>
    </source>
</reference>
<proteinExistence type="predicted"/>
<keyword evidence="2" id="KW-1185">Reference proteome</keyword>
<accession>A0ACB1A6E2</accession>
<evidence type="ECO:0000313" key="1">
    <source>
        <dbReference type="EMBL" id="CAK5086799.1"/>
    </source>
</evidence>
<dbReference type="EMBL" id="CAVMJV010000062">
    <property type="protein sequence ID" value="CAK5086799.1"/>
    <property type="molecule type" value="Genomic_DNA"/>
</dbReference>
<comment type="caution">
    <text evidence="1">The sequence shown here is derived from an EMBL/GenBank/DDBJ whole genome shotgun (WGS) entry which is preliminary data.</text>
</comment>
<organism evidence="1 2">
    <name type="scientific">Meloidogyne enterolobii</name>
    <name type="common">Root-knot nematode worm</name>
    <name type="synonym">Meloidogyne mayaguensis</name>
    <dbReference type="NCBI Taxonomy" id="390850"/>
    <lineage>
        <taxon>Eukaryota</taxon>
        <taxon>Metazoa</taxon>
        <taxon>Ecdysozoa</taxon>
        <taxon>Nematoda</taxon>
        <taxon>Chromadorea</taxon>
        <taxon>Rhabditida</taxon>
        <taxon>Tylenchina</taxon>
        <taxon>Tylenchomorpha</taxon>
        <taxon>Tylenchoidea</taxon>
        <taxon>Meloidogynidae</taxon>
        <taxon>Meloidogyninae</taxon>
        <taxon>Meloidogyne</taxon>
    </lineage>
</organism>
<sequence>MINYRSRKSSKWSENRENRGVIKQTITNLWDLIPFKTIFSSQKTILNPDSTIYNKTSILKKSQNVTKIIKKVTFAI</sequence>
<name>A0ACB1A6E2_MELEN</name>
<gene>
    <name evidence="1" type="ORF">MENTE1834_LOCUS34316</name>
</gene>